<comment type="caution">
    <text evidence="1">The sequence shown here is derived from an EMBL/GenBank/DDBJ whole genome shotgun (WGS) entry which is preliminary data.</text>
</comment>
<dbReference type="EMBL" id="CM047746">
    <property type="protein sequence ID" value="KAJ0020105.1"/>
    <property type="molecule type" value="Genomic_DNA"/>
</dbReference>
<organism evidence="1 2">
    <name type="scientific">Pistacia integerrima</name>
    <dbReference type="NCBI Taxonomy" id="434235"/>
    <lineage>
        <taxon>Eukaryota</taxon>
        <taxon>Viridiplantae</taxon>
        <taxon>Streptophyta</taxon>
        <taxon>Embryophyta</taxon>
        <taxon>Tracheophyta</taxon>
        <taxon>Spermatophyta</taxon>
        <taxon>Magnoliopsida</taxon>
        <taxon>eudicotyledons</taxon>
        <taxon>Gunneridae</taxon>
        <taxon>Pentapetalae</taxon>
        <taxon>rosids</taxon>
        <taxon>malvids</taxon>
        <taxon>Sapindales</taxon>
        <taxon>Anacardiaceae</taxon>
        <taxon>Pistacia</taxon>
    </lineage>
</organism>
<keyword evidence="2" id="KW-1185">Reference proteome</keyword>
<name>A0ACC0XNP0_9ROSI</name>
<sequence>MSFTALVVVASGDLQWDALLKVNFEAVPMSIPIIALSFVYQNVVPVLCTNLEGDLSKYSRALGLVASCGKGSCLETALGKVIDPLQQLRSSNGIVGTIVEVFSVLAIATSYIGFVLGLADFLADLLKLPNGQSSPEPYLLTLIPPLILSLLDPEIFFKALDFAGTYGVLVLFGILPAAMSWSDRFTRLSSSPPPVLSSQTRLFSLSSSLCTRHGVTLAAGEVVLVLQQPYALSTAKIWWENNRHCLWRYWKFGTPEQQAASLNAVRDTILGIFLIVVVGYDNFLLTLDI</sequence>
<proteinExistence type="predicted"/>
<accession>A0ACC0XNP0</accession>
<evidence type="ECO:0000313" key="2">
    <source>
        <dbReference type="Proteomes" id="UP001163603"/>
    </source>
</evidence>
<reference evidence="2" key="1">
    <citation type="journal article" date="2023" name="G3 (Bethesda)">
        <title>Genome assembly and association tests identify interacting loci associated with vigor, precocity, and sex in interspecific pistachio rootstocks.</title>
        <authorList>
            <person name="Palmer W."/>
            <person name="Jacygrad E."/>
            <person name="Sagayaradj S."/>
            <person name="Cavanaugh K."/>
            <person name="Han R."/>
            <person name="Bertier L."/>
            <person name="Beede B."/>
            <person name="Kafkas S."/>
            <person name="Golino D."/>
            <person name="Preece J."/>
            <person name="Michelmore R."/>
        </authorList>
    </citation>
    <scope>NUCLEOTIDE SEQUENCE [LARGE SCALE GENOMIC DNA]</scope>
</reference>
<dbReference type="Proteomes" id="UP001163603">
    <property type="component" value="Chromosome 11"/>
</dbReference>
<protein>
    <submittedName>
        <fullName evidence="1">Uncharacterized protein</fullName>
    </submittedName>
</protein>
<gene>
    <name evidence="1" type="ORF">Pint_31536</name>
</gene>
<evidence type="ECO:0000313" key="1">
    <source>
        <dbReference type="EMBL" id="KAJ0020105.1"/>
    </source>
</evidence>